<evidence type="ECO:0000256" key="1">
    <source>
        <dbReference type="SAM" id="Phobius"/>
    </source>
</evidence>
<proteinExistence type="predicted"/>
<feature type="transmembrane region" description="Helical" evidence="1">
    <location>
        <begin position="254"/>
        <end position="275"/>
    </location>
</feature>
<reference evidence="4" key="1">
    <citation type="submission" date="2021-11" db="EMBL/GenBank/DDBJ databases">
        <title>Cultivation dependent microbiological survey of springs from the worlds oldest radium mine currently devoted to the extraction of radon-saturated water.</title>
        <authorList>
            <person name="Kapinusova G."/>
            <person name="Smrhova T."/>
            <person name="Strejcek M."/>
            <person name="Suman J."/>
            <person name="Jani K."/>
            <person name="Pajer P."/>
            <person name="Uhlik O."/>
        </authorList>
    </citation>
    <scope>NUCLEOTIDE SEQUENCE [LARGE SCALE GENOMIC DNA]</scope>
    <source>
        <strain evidence="4">J379</strain>
    </source>
</reference>
<protein>
    <submittedName>
        <fullName evidence="3">Acyltransferase family protein</fullName>
    </submittedName>
</protein>
<feature type="transmembrane region" description="Helical" evidence="1">
    <location>
        <begin position="287"/>
        <end position="309"/>
    </location>
</feature>
<feature type="transmembrane region" description="Helical" evidence="1">
    <location>
        <begin position="54"/>
        <end position="75"/>
    </location>
</feature>
<keyword evidence="1" id="KW-0812">Transmembrane</keyword>
<feature type="transmembrane region" description="Helical" evidence="1">
    <location>
        <begin position="315"/>
        <end position="335"/>
    </location>
</feature>
<keyword evidence="3" id="KW-0808">Transferase</keyword>
<sequence>MATAVTLEPAPRIPAGTASERSAQLDILKGLAILGVIAQHAITKDGLASLWGSFWVRQAVTVFLVLMGLNAARSLRRRADAPLRELVGSDYWRGRFWRLGVPILAFAVLSTAVGAALGKLELGPTVLAGRLPFPGPGSYFVTLVVTFAIVFPFLFAVYRAYPRATVIACFAISVAFELAAGQVDAWRDQQYPYLYVANILHYLAAIAVGMWLADDQRPRARRNRWIWAGVPVSVAWLAWLEAADPDITRLQPSFLATAVPSAFWAGAIVMVFLAIPLGARVRTALRPLMVVGQASFHVFLMQMLVFRLIDGTGFGVFLLATVVSCAAGVVFWKVLPTGPRTRPHATA</sequence>
<feature type="transmembrane region" description="Helical" evidence="1">
    <location>
        <begin position="193"/>
        <end position="213"/>
    </location>
</feature>
<evidence type="ECO:0000259" key="2">
    <source>
        <dbReference type="Pfam" id="PF01757"/>
    </source>
</evidence>
<dbReference type="Pfam" id="PF01757">
    <property type="entry name" value="Acyl_transf_3"/>
    <property type="match status" value="1"/>
</dbReference>
<evidence type="ECO:0000313" key="3">
    <source>
        <dbReference type="EMBL" id="UUY03505.1"/>
    </source>
</evidence>
<feature type="domain" description="Acyltransferase 3" evidence="2">
    <location>
        <begin position="24"/>
        <end position="331"/>
    </location>
</feature>
<name>A0ABY5PG71_9ACTN</name>
<keyword evidence="3" id="KW-0012">Acyltransferase</keyword>
<keyword evidence="1" id="KW-0472">Membrane</keyword>
<keyword evidence="1" id="KW-1133">Transmembrane helix</keyword>
<organism evidence="3 4">
    <name type="scientific">Svornostia abyssi</name>
    <dbReference type="NCBI Taxonomy" id="2898438"/>
    <lineage>
        <taxon>Bacteria</taxon>
        <taxon>Bacillati</taxon>
        <taxon>Actinomycetota</taxon>
        <taxon>Thermoleophilia</taxon>
        <taxon>Solirubrobacterales</taxon>
        <taxon>Baekduiaceae</taxon>
        <taxon>Svornostia</taxon>
    </lineage>
</organism>
<dbReference type="InterPro" id="IPR002656">
    <property type="entry name" value="Acyl_transf_3_dom"/>
</dbReference>
<dbReference type="Proteomes" id="UP001058860">
    <property type="component" value="Chromosome"/>
</dbReference>
<dbReference type="EMBL" id="CP088295">
    <property type="protein sequence ID" value="UUY03505.1"/>
    <property type="molecule type" value="Genomic_DNA"/>
</dbReference>
<dbReference type="GO" id="GO:0016746">
    <property type="term" value="F:acyltransferase activity"/>
    <property type="evidence" value="ECO:0007669"/>
    <property type="project" value="UniProtKB-KW"/>
</dbReference>
<keyword evidence="4" id="KW-1185">Reference proteome</keyword>
<feature type="transmembrane region" description="Helical" evidence="1">
    <location>
        <begin position="96"/>
        <end position="117"/>
    </location>
</feature>
<feature type="transmembrane region" description="Helical" evidence="1">
    <location>
        <begin position="137"/>
        <end position="157"/>
    </location>
</feature>
<gene>
    <name evidence="3" type="ORF">LRS13_23010</name>
</gene>
<dbReference type="RefSeq" id="WP_353864009.1">
    <property type="nucleotide sequence ID" value="NZ_CP088295.1"/>
</dbReference>
<feature type="transmembrane region" description="Helical" evidence="1">
    <location>
        <begin position="164"/>
        <end position="181"/>
    </location>
</feature>
<feature type="transmembrane region" description="Helical" evidence="1">
    <location>
        <begin position="225"/>
        <end position="242"/>
    </location>
</feature>
<evidence type="ECO:0000313" key="4">
    <source>
        <dbReference type="Proteomes" id="UP001058860"/>
    </source>
</evidence>
<accession>A0ABY5PG71</accession>